<dbReference type="EMBL" id="ABEU02000014">
    <property type="status" value="NOT_ANNOTATED_CDS"/>
    <property type="molecule type" value="Genomic_DNA"/>
</dbReference>
<evidence type="ECO:0000313" key="2">
    <source>
        <dbReference type="Proteomes" id="UP000006727"/>
    </source>
</evidence>
<accession>A9RYW8</accession>
<dbReference type="EnsemblPlants" id="Pp3c14_12830V3.2">
    <property type="protein sequence ID" value="PAC:32962681.CDS.1"/>
    <property type="gene ID" value="Pp3c14_12830"/>
</dbReference>
<dbReference type="HOGENOM" id="CLU_2546757_0_0_1"/>
<organism evidence="1 2">
    <name type="scientific">Physcomitrium patens</name>
    <name type="common">Spreading-leaved earth moss</name>
    <name type="synonym">Physcomitrella patens</name>
    <dbReference type="NCBI Taxonomy" id="3218"/>
    <lineage>
        <taxon>Eukaryota</taxon>
        <taxon>Viridiplantae</taxon>
        <taxon>Streptophyta</taxon>
        <taxon>Embryophyta</taxon>
        <taxon>Bryophyta</taxon>
        <taxon>Bryophytina</taxon>
        <taxon>Bryopsida</taxon>
        <taxon>Funariidae</taxon>
        <taxon>Funariales</taxon>
        <taxon>Funariaceae</taxon>
        <taxon>Physcomitrium</taxon>
    </lineage>
</organism>
<reference evidence="1 2" key="2">
    <citation type="journal article" date="2018" name="Plant J.">
        <title>The Physcomitrella patens chromosome-scale assembly reveals moss genome structure and evolution.</title>
        <authorList>
            <person name="Lang D."/>
            <person name="Ullrich K.K."/>
            <person name="Murat F."/>
            <person name="Fuchs J."/>
            <person name="Jenkins J."/>
            <person name="Haas F.B."/>
            <person name="Piednoel M."/>
            <person name="Gundlach H."/>
            <person name="Van Bel M."/>
            <person name="Meyberg R."/>
            <person name="Vives C."/>
            <person name="Morata J."/>
            <person name="Symeonidi A."/>
            <person name="Hiss M."/>
            <person name="Muchero W."/>
            <person name="Kamisugi Y."/>
            <person name="Saleh O."/>
            <person name="Blanc G."/>
            <person name="Decker E.L."/>
            <person name="van Gessel N."/>
            <person name="Grimwood J."/>
            <person name="Hayes R.D."/>
            <person name="Graham S.W."/>
            <person name="Gunter L.E."/>
            <person name="McDaniel S.F."/>
            <person name="Hoernstein S.N.W."/>
            <person name="Larsson A."/>
            <person name="Li F.W."/>
            <person name="Perroud P.F."/>
            <person name="Phillips J."/>
            <person name="Ranjan P."/>
            <person name="Rokshar D.S."/>
            <person name="Rothfels C.J."/>
            <person name="Schneider L."/>
            <person name="Shu S."/>
            <person name="Stevenson D.W."/>
            <person name="Thummler F."/>
            <person name="Tillich M."/>
            <person name="Villarreal Aguilar J.C."/>
            <person name="Widiez T."/>
            <person name="Wong G.K."/>
            <person name="Wymore A."/>
            <person name="Zhang Y."/>
            <person name="Zimmer A.D."/>
            <person name="Quatrano R.S."/>
            <person name="Mayer K.F.X."/>
            <person name="Goodstein D."/>
            <person name="Casacuberta J.M."/>
            <person name="Vandepoele K."/>
            <person name="Reski R."/>
            <person name="Cuming A.C."/>
            <person name="Tuskan G.A."/>
            <person name="Maumus F."/>
            <person name="Salse J."/>
            <person name="Schmutz J."/>
            <person name="Rensing S.A."/>
        </authorList>
    </citation>
    <scope>NUCLEOTIDE SEQUENCE [LARGE SCALE GENOMIC DNA]</scope>
    <source>
        <strain evidence="1 2">cv. Gransden 2004</strain>
    </source>
</reference>
<reference evidence="1" key="3">
    <citation type="submission" date="2020-12" db="UniProtKB">
        <authorList>
            <consortium name="EnsemblPlants"/>
        </authorList>
    </citation>
    <scope>IDENTIFICATION</scope>
</reference>
<dbReference type="Proteomes" id="UP000006727">
    <property type="component" value="Chromosome 14"/>
</dbReference>
<protein>
    <submittedName>
        <fullName evidence="1">Uncharacterized protein</fullName>
    </submittedName>
</protein>
<sequence length="93" mass="10409">MICQVGVLKTMASNVWQNLMAVTFSGLKPYVEAGAGWLAQVMEAMRVLMMVHKPTRQGVKTSAHVTHKIKMASVQMSMDEVSKTYKITPIRRL</sequence>
<reference evidence="1 2" key="1">
    <citation type="journal article" date="2008" name="Science">
        <title>The Physcomitrella genome reveals evolutionary insights into the conquest of land by plants.</title>
        <authorList>
            <person name="Rensing S."/>
            <person name="Lang D."/>
            <person name="Zimmer A."/>
            <person name="Terry A."/>
            <person name="Salamov A."/>
            <person name="Shapiro H."/>
            <person name="Nishiyama T."/>
            <person name="Perroud P.-F."/>
            <person name="Lindquist E."/>
            <person name="Kamisugi Y."/>
            <person name="Tanahashi T."/>
            <person name="Sakakibara K."/>
            <person name="Fujita T."/>
            <person name="Oishi K."/>
            <person name="Shin-I T."/>
            <person name="Kuroki Y."/>
            <person name="Toyoda A."/>
            <person name="Suzuki Y."/>
            <person name="Hashimoto A."/>
            <person name="Yamaguchi K."/>
            <person name="Sugano A."/>
            <person name="Kohara Y."/>
            <person name="Fujiyama A."/>
            <person name="Anterola A."/>
            <person name="Aoki S."/>
            <person name="Ashton N."/>
            <person name="Barbazuk W.B."/>
            <person name="Barker E."/>
            <person name="Bennetzen J."/>
            <person name="Bezanilla M."/>
            <person name="Blankenship R."/>
            <person name="Cho S.H."/>
            <person name="Dutcher S."/>
            <person name="Estelle M."/>
            <person name="Fawcett J.A."/>
            <person name="Gundlach H."/>
            <person name="Hanada K."/>
            <person name="Heyl A."/>
            <person name="Hicks K.A."/>
            <person name="Hugh J."/>
            <person name="Lohr M."/>
            <person name="Mayer K."/>
            <person name="Melkozernov A."/>
            <person name="Murata T."/>
            <person name="Nelson D."/>
            <person name="Pils B."/>
            <person name="Prigge M."/>
            <person name="Reiss B."/>
            <person name="Renner T."/>
            <person name="Rombauts S."/>
            <person name="Rushton P."/>
            <person name="Sanderfoot A."/>
            <person name="Schween G."/>
            <person name="Shiu S.-H."/>
            <person name="Stueber K."/>
            <person name="Theodoulou F.L."/>
            <person name="Tu H."/>
            <person name="Van de Peer Y."/>
            <person name="Verrier P.J."/>
            <person name="Waters E."/>
            <person name="Wood A."/>
            <person name="Yang L."/>
            <person name="Cove D."/>
            <person name="Cuming A."/>
            <person name="Hasebe M."/>
            <person name="Lucas S."/>
            <person name="Mishler D.B."/>
            <person name="Reski R."/>
            <person name="Grigoriev I."/>
            <person name="Quatrano R.S."/>
            <person name="Boore J.L."/>
        </authorList>
    </citation>
    <scope>NUCLEOTIDE SEQUENCE [LARGE SCALE GENOMIC DNA]</scope>
    <source>
        <strain evidence="1 2">cv. Gransden 2004</strain>
    </source>
</reference>
<keyword evidence="2" id="KW-1185">Reference proteome</keyword>
<name>A9RYW8_PHYPA</name>
<proteinExistence type="predicted"/>
<evidence type="ECO:0000313" key="1">
    <source>
        <dbReference type="EnsemblPlants" id="PAC:32962681.CDS.1"/>
    </source>
</evidence>
<dbReference type="AlphaFoldDB" id="A9RYW8"/>
<dbReference type="Gramene" id="Pp3c14_12830V3.2">
    <property type="protein sequence ID" value="PAC:32962681.CDS.1"/>
    <property type="gene ID" value="Pp3c14_12830"/>
</dbReference>